<dbReference type="Pfam" id="PF25323">
    <property type="entry name" value="6TM_PilS"/>
    <property type="match status" value="1"/>
</dbReference>
<name>A0ABY6DQA4_9NEIS</name>
<feature type="domain" description="Histidine kinase" evidence="6">
    <location>
        <begin position="332"/>
        <end position="538"/>
    </location>
</feature>
<dbReference type="EC" id="2.7.13.3" evidence="2"/>
<evidence type="ECO:0000256" key="3">
    <source>
        <dbReference type="ARBA" id="ARBA00022553"/>
    </source>
</evidence>
<dbReference type="SMART" id="SM00387">
    <property type="entry name" value="HATPase_c"/>
    <property type="match status" value="1"/>
</dbReference>
<dbReference type="InterPro" id="IPR036097">
    <property type="entry name" value="HisK_dim/P_sf"/>
</dbReference>
<evidence type="ECO:0000256" key="5">
    <source>
        <dbReference type="SAM" id="Phobius"/>
    </source>
</evidence>
<evidence type="ECO:0000313" key="8">
    <source>
        <dbReference type="Proteomes" id="UP001061302"/>
    </source>
</evidence>
<feature type="region of interest" description="Disordered" evidence="4">
    <location>
        <begin position="1"/>
        <end position="21"/>
    </location>
</feature>
<feature type="transmembrane region" description="Helical" evidence="5">
    <location>
        <begin position="119"/>
        <end position="135"/>
    </location>
</feature>
<dbReference type="Gene3D" id="3.30.565.10">
    <property type="entry name" value="Histidine kinase-like ATPase, C-terminal domain"/>
    <property type="match status" value="1"/>
</dbReference>
<keyword evidence="8" id="KW-1185">Reference proteome</keyword>
<dbReference type="InterPro" id="IPR036890">
    <property type="entry name" value="HATPase_C_sf"/>
</dbReference>
<keyword evidence="3" id="KW-0597">Phosphoprotein</keyword>
<evidence type="ECO:0000259" key="6">
    <source>
        <dbReference type="PROSITE" id="PS50109"/>
    </source>
</evidence>
<organism evidence="7 8">
    <name type="scientific">Chitiniphilus purpureus</name>
    <dbReference type="NCBI Taxonomy" id="2981137"/>
    <lineage>
        <taxon>Bacteria</taxon>
        <taxon>Pseudomonadati</taxon>
        <taxon>Pseudomonadota</taxon>
        <taxon>Betaproteobacteria</taxon>
        <taxon>Neisseriales</taxon>
        <taxon>Chitinibacteraceae</taxon>
        <taxon>Chitiniphilus</taxon>
    </lineage>
</organism>
<dbReference type="EMBL" id="CP106753">
    <property type="protein sequence ID" value="UXY16217.1"/>
    <property type="molecule type" value="Genomic_DNA"/>
</dbReference>
<dbReference type="SUPFAM" id="SSF55874">
    <property type="entry name" value="ATPase domain of HSP90 chaperone/DNA topoisomerase II/histidine kinase"/>
    <property type="match status" value="1"/>
</dbReference>
<dbReference type="Pfam" id="PF00512">
    <property type="entry name" value="HisKA"/>
    <property type="match status" value="1"/>
</dbReference>
<sequence>MKPRLFARKADPAPPAPGGRHPAAEVYWRSLSLLNTFRLLSVVALLLSGSWFMPQTLDGEARWRVFLWLSSSYTLLALVFLFGIRLRRPVFEMQLTLHAVTDIAFIVALVHLFGGVRSGLGILLLCYLAAAGLIARGRMTLFHAAIASIALLTEHTVRRLSGDPAAGDYANVVLLCLASFAVAWLAHRLARYARESEALAQQRGVDLEQMGQLNARILQDVSEGVLVVNVLGQVRQYNEQAGRLIGERPDCPIALSAFLPELEQVLACWREDPYGTPALVQAGATRKTLRPRFAPASFTVTGDVLVYLEDMDRLRREAQQLKLAALGRLTANLAHEIRNPLGAISHAAQLLAEEADDDPLKARLTRIIGENTGRLERMVADVLELNRRDRLERALIPLHGWLASFLDDVRQVENISIRIDCVCPAEAQIRFDPGHLHQVLWNLVRNGWRYCTKQPGSLRLMVEMDDDGHWRLDVLNDGPPVPVDAQSQLFEPFFTTESKGTGLGLYIAREICAANSAWLEYIPARHGACFRIVFEVDNGEKG</sequence>
<evidence type="ECO:0000256" key="2">
    <source>
        <dbReference type="ARBA" id="ARBA00012438"/>
    </source>
</evidence>
<dbReference type="PROSITE" id="PS50109">
    <property type="entry name" value="HIS_KIN"/>
    <property type="match status" value="1"/>
</dbReference>
<dbReference type="SMART" id="SM00388">
    <property type="entry name" value="HisKA"/>
    <property type="match status" value="1"/>
</dbReference>
<evidence type="ECO:0000313" key="7">
    <source>
        <dbReference type="EMBL" id="UXY16217.1"/>
    </source>
</evidence>
<keyword evidence="5" id="KW-1133">Transmembrane helix</keyword>
<accession>A0ABY6DQA4</accession>
<proteinExistence type="predicted"/>
<dbReference type="RefSeq" id="WP_263125663.1">
    <property type="nucleotide sequence ID" value="NZ_CP106753.1"/>
</dbReference>
<dbReference type="GO" id="GO:0005524">
    <property type="term" value="F:ATP binding"/>
    <property type="evidence" value="ECO:0007669"/>
    <property type="project" value="UniProtKB-KW"/>
</dbReference>
<comment type="catalytic activity">
    <reaction evidence="1">
        <text>ATP + protein L-histidine = ADP + protein N-phospho-L-histidine.</text>
        <dbReference type="EC" id="2.7.13.3"/>
    </reaction>
</comment>
<evidence type="ECO:0000256" key="4">
    <source>
        <dbReference type="SAM" id="MobiDB-lite"/>
    </source>
</evidence>
<dbReference type="Proteomes" id="UP001061302">
    <property type="component" value="Chromosome"/>
</dbReference>
<dbReference type="InterPro" id="IPR003594">
    <property type="entry name" value="HATPase_dom"/>
</dbReference>
<dbReference type="Pfam" id="PF02518">
    <property type="entry name" value="HATPase_c"/>
    <property type="match status" value="1"/>
</dbReference>
<dbReference type="PANTHER" id="PTHR43065">
    <property type="entry name" value="SENSOR HISTIDINE KINASE"/>
    <property type="match status" value="1"/>
</dbReference>
<reference evidence="7" key="1">
    <citation type="submission" date="2022-10" db="EMBL/GenBank/DDBJ databases">
        <title>Chitiniphilus purpureus sp. nov., a novel chitin-degrading bacterium isolated from crawfish pond sediment.</title>
        <authorList>
            <person name="Li K."/>
        </authorList>
    </citation>
    <scope>NUCLEOTIDE SEQUENCE</scope>
    <source>
        <strain evidence="7">CD1</strain>
    </source>
</reference>
<keyword evidence="7" id="KW-0547">Nucleotide-binding</keyword>
<dbReference type="PANTHER" id="PTHR43065:SF52">
    <property type="entry name" value="SENSOR PROTEIN KINASE PILS"/>
    <property type="match status" value="1"/>
</dbReference>
<keyword evidence="7" id="KW-0067">ATP-binding</keyword>
<dbReference type="InterPro" id="IPR005467">
    <property type="entry name" value="His_kinase_dom"/>
</dbReference>
<dbReference type="CDD" id="cd00082">
    <property type="entry name" value="HisKA"/>
    <property type="match status" value="1"/>
</dbReference>
<protein>
    <recommendedName>
        <fullName evidence="2">histidine kinase</fullName>
        <ecNumber evidence="2">2.7.13.3</ecNumber>
    </recommendedName>
</protein>
<keyword evidence="5" id="KW-0812">Transmembrane</keyword>
<dbReference type="InterPro" id="IPR004358">
    <property type="entry name" value="Sig_transdc_His_kin-like_C"/>
</dbReference>
<dbReference type="SUPFAM" id="SSF47384">
    <property type="entry name" value="Homodimeric domain of signal transducing histidine kinase"/>
    <property type="match status" value="1"/>
</dbReference>
<feature type="transmembrane region" description="Helical" evidence="5">
    <location>
        <begin position="36"/>
        <end position="53"/>
    </location>
</feature>
<dbReference type="InterPro" id="IPR003661">
    <property type="entry name" value="HisK_dim/P_dom"/>
</dbReference>
<gene>
    <name evidence="7" type="ORF">N8I74_04135</name>
</gene>
<feature type="transmembrane region" description="Helical" evidence="5">
    <location>
        <begin position="65"/>
        <end position="83"/>
    </location>
</feature>
<dbReference type="Gene3D" id="1.10.287.130">
    <property type="match status" value="1"/>
</dbReference>
<keyword evidence="5" id="KW-0472">Membrane</keyword>
<dbReference type="PRINTS" id="PR00344">
    <property type="entry name" value="BCTRLSENSOR"/>
</dbReference>
<evidence type="ECO:0000256" key="1">
    <source>
        <dbReference type="ARBA" id="ARBA00000085"/>
    </source>
</evidence>